<dbReference type="GeneID" id="39988411"/>
<dbReference type="VEuPathDB" id="TriTrypDB:TM35_000311500"/>
<feature type="compositionally biased region" description="Polar residues" evidence="1">
    <location>
        <begin position="194"/>
        <end position="215"/>
    </location>
</feature>
<evidence type="ECO:0000313" key="3">
    <source>
        <dbReference type="EMBL" id="ORC85964.1"/>
    </source>
</evidence>
<dbReference type="RefSeq" id="XP_028880030.1">
    <property type="nucleotide sequence ID" value="XM_029028631.1"/>
</dbReference>
<protein>
    <recommendedName>
        <fullName evidence="5">Surface protein TolT</fullName>
    </recommendedName>
</protein>
<gene>
    <name evidence="3" type="ORF">TM35_000311500</name>
</gene>
<accession>A0A1X0NMK0</accession>
<name>A0A1X0NMK0_9TRYP</name>
<dbReference type="Proteomes" id="UP000192257">
    <property type="component" value="Unassembled WGS sequence"/>
</dbReference>
<evidence type="ECO:0008006" key="5">
    <source>
        <dbReference type="Google" id="ProtNLM"/>
    </source>
</evidence>
<evidence type="ECO:0000313" key="4">
    <source>
        <dbReference type="Proteomes" id="UP000192257"/>
    </source>
</evidence>
<feature type="signal peptide" evidence="2">
    <location>
        <begin position="1"/>
        <end position="24"/>
    </location>
</feature>
<evidence type="ECO:0000256" key="2">
    <source>
        <dbReference type="SAM" id="SignalP"/>
    </source>
</evidence>
<organism evidence="3 4">
    <name type="scientific">Trypanosoma theileri</name>
    <dbReference type="NCBI Taxonomy" id="67003"/>
    <lineage>
        <taxon>Eukaryota</taxon>
        <taxon>Discoba</taxon>
        <taxon>Euglenozoa</taxon>
        <taxon>Kinetoplastea</taxon>
        <taxon>Metakinetoplastina</taxon>
        <taxon>Trypanosomatida</taxon>
        <taxon>Trypanosomatidae</taxon>
        <taxon>Trypanosoma</taxon>
    </lineage>
</organism>
<keyword evidence="2" id="KW-0732">Signal</keyword>
<reference evidence="3 4" key="1">
    <citation type="submission" date="2017-03" db="EMBL/GenBank/DDBJ databases">
        <title>An alternative strategy for trypanosome survival in the mammalian bloodstream revealed through genome and transcriptome analysis of the ubiquitous bovine parasite Trypanosoma (Megatrypanum) theileri.</title>
        <authorList>
            <person name="Kelly S."/>
            <person name="Ivens A."/>
            <person name="Mott A."/>
            <person name="O'Neill E."/>
            <person name="Emms D."/>
            <person name="Macleod O."/>
            <person name="Voorheis P."/>
            <person name="Matthews J."/>
            <person name="Matthews K."/>
            <person name="Carrington M."/>
        </authorList>
    </citation>
    <scope>NUCLEOTIDE SEQUENCE [LARGE SCALE GENOMIC DNA]</scope>
    <source>
        <strain evidence="3">Edinburgh</strain>
    </source>
</reference>
<sequence>MSMLPYRVLCLLALLFCCVGVAHAASHDRSELVKEAQQKAKETSSLKEECVKATKAAEDATHEAERFALDIEKKLETIAANPEEVNRTKSEGLKLIDKAREVATEAIEVAVRTSDSAKKTEDIINSPGGQRDAEAAMKVIEEAESAVIEAYKHADNARLRAIDVEDVLEKLDAAVAAAKEKEEKQLESQAQEQTNETSLLPTNASKTNGITRNDGSSSPALLRVPLLLLLLSVLGCMAVC</sequence>
<evidence type="ECO:0000256" key="1">
    <source>
        <dbReference type="SAM" id="MobiDB-lite"/>
    </source>
</evidence>
<keyword evidence="4" id="KW-1185">Reference proteome</keyword>
<proteinExistence type="predicted"/>
<comment type="caution">
    <text evidence="3">The sequence shown here is derived from an EMBL/GenBank/DDBJ whole genome shotgun (WGS) entry which is preliminary data.</text>
</comment>
<dbReference type="AlphaFoldDB" id="A0A1X0NMK0"/>
<feature type="chain" id="PRO_5012552337" description="Surface protein TolT" evidence="2">
    <location>
        <begin position="25"/>
        <end position="240"/>
    </location>
</feature>
<dbReference type="EMBL" id="NBCO01000031">
    <property type="protein sequence ID" value="ORC85964.1"/>
    <property type="molecule type" value="Genomic_DNA"/>
</dbReference>
<feature type="region of interest" description="Disordered" evidence="1">
    <location>
        <begin position="182"/>
        <end position="215"/>
    </location>
</feature>